<evidence type="ECO:0000256" key="2">
    <source>
        <dbReference type="ARBA" id="ARBA00012438"/>
    </source>
</evidence>
<evidence type="ECO:0000313" key="11">
    <source>
        <dbReference type="EMBL" id="NGM18935.1"/>
    </source>
</evidence>
<evidence type="ECO:0000256" key="3">
    <source>
        <dbReference type="ARBA" id="ARBA00022553"/>
    </source>
</evidence>
<dbReference type="InterPro" id="IPR036097">
    <property type="entry name" value="HisK_dim/P_sf"/>
</dbReference>
<dbReference type="SUPFAM" id="SSF47384">
    <property type="entry name" value="Homodimeric domain of signal transducing histidine kinase"/>
    <property type="match status" value="1"/>
</dbReference>
<feature type="transmembrane region" description="Helical" evidence="9">
    <location>
        <begin position="140"/>
        <end position="162"/>
    </location>
</feature>
<dbReference type="InterPro" id="IPR036890">
    <property type="entry name" value="HATPase_C_sf"/>
</dbReference>
<dbReference type="PANTHER" id="PTHR43065">
    <property type="entry name" value="SENSOR HISTIDINE KINASE"/>
    <property type="match status" value="1"/>
</dbReference>
<evidence type="ECO:0000256" key="4">
    <source>
        <dbReference type="ARBA" id="ARBA00022679"/>
    </source>
</evidence>
<dbReference type="InterPro" id="IPR005467">
    <property type="entry name" value="His_kinase_dom"/>
</dbReference>
<evidence type="ECO:0000256" key="5">
    <source>
        <dbReference type="ARBA" id="ARBA00022741"/>
    </source>
</evidence>
<dbReference type="AlphaFoldDB" id="A0A6M1LF45"/>
<keyword evidence="7" id="KW-0067">ATP-binding</keyword>
<dbReference type="PROSITE" id="PS50109">
    <property type="entry name" value="HIS_KIN"/>
    <property type="match status" value="1"/>
</dbReference>
<keyword evidence="9" id="KW-0812">Transmembrane</keyword>
<protein>
    <recommendedName>
        <fullName evidence="2">histidine kinase</fullName>
        <ecNumber evidence="2">2.7.13.3</ecNumber>
    </recommendedName>
</protein>
<dbReference type="Pfam" id="PF00512">
    <property type="entry name" value="HisKA"/>
    <property type="match status" value="1"/>
</dbReference>
<keyword evidence="3" id="KW-0597">Phosphoprotein</keyword>
<reference evidence="11 12" key="2">
    <citation type="submission" date="2020-03" db="EMBL/GenBank/DDBJ databases">
        <title>Roseomonas stagni sp. nov., isolated from pond water in Japan.</title>
        <authorList>
            <person name="Furuhata K."/>
            <person name="Miyamoto H."/>
            <person name="Goto K."/>
        </authorList>
    </citation>
    <scope>NUCLEOTIDE SEQUENCE [LARGE SCALE GENOMIC DNA]</scope>
    <source>
        <strain evidence="11 12">PeD5</strain>
    </source>
</reference>
<accession>A0A6M1LF45</accession>
<sequence length="423" mass="44769">MTALDTGRIEPRIVRVITALALAVSVLIMVALPAAYFVAARVAVTASLTARAESAAAIMTEFVTRNPDHWLFENARIRGRLAPFVDTADRESWRVVDLAGNATALLGTPARLPTLTVSVPIHDAGVVAGRVEVTRSMQEVVGWTSFLAVIGIALAGGSFILLRSVPLRLLAESMDRLARAEAMERERAAQLAQASKLAQLGELATGMAHELNQPLTAITLAAQNALKQVERGPVNQATLAARLDRIVQMARRASTVIDHMRIFGRMGGEANGPVSINAVVRGARDLLAFKLERHQVQVEDTLPPDLPMVLGQAIPLEQVVVNLIANACDAYGDVNEDGKPRLVTLAAAVAADRLALTVHDCAGGIPPAILPRIFDPFFTTKPVGKGTGLGLSISYGIVNDMGGTLSVQSEGGTTIFSVSLPLA</sequence>
<keyword evidence="4" id="KW-0808">Transferase</keyword>
<feature type="domain" description="Histidine kinase" evidence="10">
    <location>
        <begin position="206"/>
        <end position="423"/>
    </location>
</feature>
<keyword evidence="6" id="KW-0418">Kinase</keyword>
<dbReference type="SMART" id="SM00388">
    <property type="entry name" value="HisKA"/>
    <property type="match status" value="1"/>
</dbReference>
<evidence type="ECO:0000256" key="1">
    <source>
        <dbReference type="ARBA" id="ARBA00000085"/>
    </source>
</evidence>
<dbReference type="GO" id="GO:0005524">
    <property type="term" value="F:ATP binding"/>
    <property type="evidence" value="ECO:0007669"/>
    <property type="project" value="UniProtKB-KW"/>
</dbReference>
<dbReference type="SMART" id="SM00387">
    <property type="entry name" value="HATPase_c"/>
    <property type="match status" value="1"/>
</dbReference>
<dbReference type="RefSeq" id="WP_164692793.1">
    <property type="nucleotide sequence ID" value="NZ_JAAIKB010000001.1"/>
</dbReference>
<evidence type="ECO:0000256" key="7">
    <source>
        <dbReference type="ARBA" id="ARBA00022840"/>
    </source>
</evidence>
<dbReference type="InterPro" id="IPR004358">
    <property type="entry name" value="Sig_transdc_His_kin-like_C"/>
</dbReference>
<keyword evidence="8" id="KW-0902">Two-component regulatory system</keyword>
<dbReference type="GO" id="GO:0000155">
    <property type="term" value="F:phosphorelay sensor kinase activity"/>
    <property type="evidence" value="ECO:0007669"/>
    <property type="project" value="InterPro"/>
</dbReference>
<dbReference type="EMBL" id="JAAIKB010000001">
    <property type="protein sequence ID" value="NGM18935.1"/>
    <property type="molecule type" value="Genomic_DNA"/>
</dbReference>
<evidence type="ECO:0000313" key="12">
    <source>
        <dbReference type="Proteomes" id="UP000475385"/>
    </source>
</evidence>
<keyword evidence="9" id="KW-0472">Membrane</keyword>
<evidence type="ECO:0000256" key="6">
    <source>
        <dbReference type="ARBA" id="ARBA00022777"/>
    </source>
</evidence>
<dbReference type="InterPro" id="IPR003661">
    <property type="entry name" value="HisK_dim/P_dom"/>
</dbReference>
<keyword evidence="9" id="KW-1133">Transmembrane helix</keyword>
<name>A0A6M1LF45_9PROT</name>
<dbReference type="PRINTS" id="PR00344">
    <property type="entry name" value="BCTRLSENSOR"/>
</dbReference>
<feature type="transmembrane region" description="Helical" evidence="9">
    <location>
        <begin position="12"/>
        <end position="39"/>
    </location>
</feature>
<gene>
    <name evidence="11" type="ORF">G3576_02840</name>
</gene>
<reference evidence="11 12" key="1">
    <citation type="submission" date="2020-02" db="EMBL/GenBank/DDBJ databases">
        <authorList>
            <person name="Kim H.M."/>
            <person name="Jeon C.O."/>
        </authorList>
    </citation>
    <scope>NUCLEOTIDE SEQUENCE [LARGE SCALE GENOMIC DNA]</scope>
    <source>
        <strain evidence="11 12">PeD5</strain>
    </source>
</reference>
<dbReference type="Pfam" id="PF02518">
    <property type="entry name" value="HATPase_c"/>
    <property type="match status" value="1"/>
</dbReference>
<dbReference type="CDD" id="cd00082">
    <property type="entry name" value="HisKA"/>
    <property type="match status" value="1"/>
</dbReference>
<comment type="catalytic activity">
    <reaction evidence="1">
        <text>ATP + protein L-histidine = ADP + protein N-phospho-L-histidine.</text>
        <dbReference type="EC" id="2.7.13.3"/>
    </reaction>
</comment>
<dbReference type="InterPro" id="IPR003594">
    <property type="entry name" value="HATPase_dom"/>
</dbReference>
<dbReference type="Proteomes" id="UP000475385">
    <property type="component" value="Unassembled WGS sequence"/>
</dbReference>
<dbReference type="Gene3D" id="1.10.287.130">
    <property type="match status" value="1"/>
</dbReference>
<evidence type="ECO:0000259" key="10">
    <source>
        <dbReference type="PROSITE" id="PS50109"/>
    </source>
</evidence>
<dbReference type="PANTHER" id="PTHR43065:SF46">
    <property type="entry name" value="C4-DICARBOXYLATE TRANSPORT SENSOR PROTEIN DCTB"/>
    <property type="match status" value="1"/>
</dbReference>
<keyword evidence="12" id="KW-1185">Reference proteome</keyword>
<dbReference type="Gene3D" id="3.30.565.10">
    <property type="entry name" value="Histidine kinase-like ATPase, C-terminal domain"/>
    <property type="match status" value="1"/>
</dbReference>
<proteinExistence type="predicted"/>
<comment type="caution">
    <text evidence="11">The sequence shown here is derived from an EMBL/GenBank/DDBJ whole genome shotgun (WGS) entry which is preliminary data.</text>
</comment>
<dbReference type="SUPFAM" id="SSF55874">
    <property type="entry name" value="ATPase domain of HSP90 chaperone/DNA topoisomerase II/histidine kinase"/>
    <property type="match status" value="1"/>
</dbReference>
<evidence type="ECO:0000256" key="9">
    <source>
        <dbReference type="SAM" id="Phobius"/>
    </source>
</evidence>
<keyword evidence="5" id="KW-0547">Nucleotide-binding</keyword>
<dbReference type="EC" id="2.7.13.3" evidence="2"/>
<evidence type="ECO:0000256" key="8">
    <source>
        <dbReference type="ARBA" id="ARBA00023012"/>
    </source>
</evidence>
<organism evidence="11 12">
    <name type="scientific">Falsiroseomonas algicola</name>
    <dbReference type="NCBI Taxonomy" id="2716930"/>
    <lineage>
        <taxon>Bacteria</taxon>
        <taxon>Pseudomonadati</taxon>
        <taxon>Pseudomonadota</taxon>
        <taxon>Alphaproteobacteria</taxon>
        <taxon>Acetobacterales</taxon>
        <taxon>Roseomonadaceae</taxon>
        <taxon>Falsiroseomonas</taxon>
    </lineage>
</organism>